<dbReference type="EMBL" id="VDEP01000239">
    <property type="protein sequence ID" value="KAA1121172.1"/>
    <property type="molecule type" value="Genomic_DNA"/>
</dbReference>
<protein>
    <submittedName>
        <fullName evidence="2">Uncharacterized protein</fullName>
    </submittedName>
</protein>
<name>A0A5B0R6N2_PUCGR</name>
<organism evidence="2 3">
    <name type="scientific">Puccinia graminis f. sp. tritici</name>
    <dbReference type="NCBI Taxonomy" id="56615"/>
    <lineage>
        <taxon>Eukaryota</taxon>
        <taxon>Fungi</taxon>
        <taxon>Dikarya</taxon>
        <taxon>Basidiomycota</taxon>
        <taxon>Pucciniomycotina</taxon>
        <taxon>Pucciniomycetes</taxon>
        <taxon>Pucciniales</taxon>
        <taxon>Pucciniaceae</taxon>
        <taxon>Puccinia</taxon>
    </lineage>
</organism>
<evidence type="ECO:0000313" key="2">
    <source>
        <dbReference type="EMBL" id="KAA1121172.1"/>
    </source>
</evidence>
<evidence type="ECO:0000313" key="3">
    <source>
        <dbReference type="Proteomes" id="UP000325313"/>
    </source>
</evidence>
<feature type="compositionally biased region" description="Low complexity" evidence="1">
    <location>
        <begin position="82"/>
        <end position="92"/>
    </location>
</feature>
<proteinExistence type="predicted"/>
<evidence type="ECO:0000256" key="1">
    <source>
        <dbReference type="SAM" id="MobiDB-lite"/>
    </source>
</evidence>
<reference evidence="2 3" key="1">
    <citation type="submission" date="2019-05" db="EMBL/GenBank/DDBJ databases">
        <title>Emergence of the Ug99 lineage of the wheat stem rust pathogen through somatic hybridization.</title>
        <authorList>
            <person name="Li F."/>
            <person name="Upadhyaya N.M."/>
            <person name="Sperschneider J."/>
            <person name="Matny O."/>
            <person name="Nguyen-Phuc H."/>
            <person name="Mago R."/>
            <person name="Raley C."/>
            <person name="Miller M.E."/>
            <person name="Silverstein K.A.T."/>
            <person name="Henningsen E."/>
            <person name="Hirsch C.D."/>
            <person name="Visser B."/>
            <person name="Pretorius Z.A."/>
            <person name="Steffenson B.J."/>
            <person name="Schwessinger B."/>
            <person name="Dodds P.N."/>
            <person name="Figueroa M."/>
        </authorList>
    </citation>
    <scope>NUCLEOTIDE SEQUENCE [LARGE SCALE GENOMIC DNA]</scope>
    <source>
        <strain evidence="2 3">Ug99</strain>
    </source>
</reference>
<feature type="region of interest" description="Disordered" evidence="1">
    <location>
        <begin position="72"/>
        <end position="92"/>
    </location>
</feature>
<accession>A0A5B0R6N2</accession>
<sequence>MEDYMYGSNLYGPTSLYVCTRDGRRASVADTRYPLVDTRLCQRIPASGCGWPLFRKLLAGIRVSQRIPAAGRGHGRLEGFPSSRRGTSTSSTGRTPFQLARYMYLVDWKGFLPAVEVLVPRQLEGLPSSWSVAGPLEGGYPRIPARIPAAADGYPLAGAGADADVQFR</sequence>
<gene>
    <name evidence="2" type="ORF">PGTUg99_022517</name>
</gene>
<dbReference type="AlphaFoldDB" id="A0A5B0R6N2"/>
<comment type="caution">
    <text evidence="2">The sequence shown here is derived from an EMBL/GenBank/DDBJ whole genome shotgun (WGS) entry which is preliminary data.</text>
</comment>
<dbReference type="Proteomes" id="UP000325313">
    <property type="component" value="Unassembled WGS sequence"/>
</dbReference>